<name>A0A9D4SPU9_RHISA</name>
<evidence type="ECO:0000256" key="6">
    <source>
        <dbReference type="ARBA" id="ARBA00023180"/>
    </source>
</evidence>
<evidence type="ECO:0000256" key="5">
    <source>
        <dbReference type="ARBA" id="ARBA00023098"/>
    </source>
</evidence>
<dbReference type="AlphaFoldDB" id="A0A9D4SPU9"/>
<evidence type="ECO:0000313" key="9">
    <source>
        <dbReference type="Proteomes" id="UP000821837"/>
    </source>
</evidence>
<keyword evidence="6" id="KW-0325">Glycoprotein</keyword>
<dbReference type="SUPFAM" id="SSF53474">
    <property type="entry name" value="alpha/beta-Hydrolases"/>
    <property type="match status" value="1"/>
</dbReference>
<organism evidence="8 9">
    <name type="scientific">Rhipicephalus sanguineus</name>
    <name type="common">Brown dog tick</name>
    <name type="synonym">Ixodes sanguineus</name>
    <dbReference type="NCBI Taxonomy" id="34632"/>
    <lineage>
        <taxon>Eukaryota</taxon>
        <taxon>Metazoa</taxon>
        <taxon>Ecdysozoa</taxon>
        <taxon>Arthropoda</taxon>
        <taxon>Chelicerata</taxon>
        <taxon>Arachnida</taxon>
        <taxon>Acari</taxon>
        <taxon>Parasitiformes</taxon>
        <taxon>Ixodida</taxon>
        <taxon>Ixodoidea</taxon>
        <taxon>Ixodidae</taxon>
        <taxon>Rhipicephalinae</taxon>
        <taxon>Rhipicephalus</taxon>
        <taxon>Rhipicephalus</taxon>
    </lineage>
</organism>
<proteinExistence type="inferred from homology"/>
<protein>
    <recommendedName>
        <fullName evidence="7">Partial AB-hydrolase lipase domain-containing protein</fullName>
    </recommendedName>
</protein>
<keyword evidence="5" id="KW-0443">Lipid metabolism</keyword>
<evidence type="ECO:0000259" key="7">
    <source>
        <dbReference type="Pfam" id="PF04083"/>
    </source>
</evidence>
<dbReference type="GO" id="GO:0016042">
    <property type="term" value="P:lipid catabolic process"/>
    <property type="evidence" value="ECO:0007669"/>
    <property type="project" value="UniProtKB-KW"/>
</dbReference>
<dbReference type="EMBL" id="JABSTV010001254">
    <property type="protein sequence ID" value="KAH7939593.1"/>
    <property type="molecule type" value="Genomic_DNA"/>
</dbReference>
<dbReference type="Pfam" id="PF04083">
    <property type="entry name" value="Abhydro_lipase"/>
    <property type="match status" value="1"/>
</dbReference>
<evidence type="ECO:0000256" key="1">
    <source>
        <dbReference type="ARBA" id="ARBA00010701"/>
    </source>
</evidence>
<sequence>MAELVRSKGYAAEEHVTTTEDGYVLSLQHVLSGGGRLPGALPGPPVLLVHGLLSSAVEWVINYPHQSLGFLLADAGYDVWLGNYRGTPYSRGHREYSDSDSRYWDFRLDEIGLLDLPALVDYVLAITGWPQLFLVGFSQGNTAAWAMLADKPQYNNKILVVVALAPVANMTFIRSPVRVLVPISPLLTASAIAANRGRLLVRPQWLRRVAYALCESPLRYACALPTFILFGVNPNQVNQVDSPAYDFSKITAPVALFSARNDFFANPEDVSTLRRSLPNVVMDYIVPEPAFTHLDFVLGTDAATVVYRPLIDFMNYWMLLYGA</sequence>
<dbReference type="PANTHER" id="PTHR11005">
    <property type="entry name" value="LYSOSOMAL ACID LIPASE-RELATED"/>
    <property type="match status" value="1"/>
</dbReference>
<comment type="caution">
    <text evidence="8">The sequence shown here is derived from an EMBL/GenBank/DDBJ whole genome shotgun (WGS) entry which is preliminary data.</text>
</comment>
<evidence type="ECO:0000313" key="8">
    <source>
        <dbReference type="EMBL" id="KAH7939593.1"/>
    </source>
</evidence>
<reference evidence="8" key="1">
    <citation type="journal article" date="2020" name="Cell">
        <title>Large-Scale Comparative Analyses of Tick Genomes Elucidate Their Genetic Diversity and Vector Capacities.</title>
        <authorList>
            <consortium name="Tick Genome and Microbiome Consortium (TIGMIC)"/>
            <person name="Jia N."/>
            <person name="Wang J."/>
            <person name="Shi W."/>
            <person name="Du L."/>
            <person name="Sun Y."/>
            <person name="Zhan W."/>
            <person name="Jiang J.F."/>
            <person name="Wang Q."/>
            <person name="Zhang B."/>
            <person name="Ji P."/>
            <person name="Bell-Sakyi L."/>
            <person name="Cui X.M."/>
            <person name="Yuan T.T."/>
            <person name="Jiang B.G."/>
            <person name="Yang W.F."/>
            <person name="Lam T.T."/>
            <person name="Chang Q.C."/>
            <person name="Ding S.J."/>
            <person name="Wang X.J."/>
            <person name="Zhu J.G."/>
            <person name="Ruan X.D."/>
            <person name="Zhao L."/>
            <person name="Wei J.T."/>
            <person name="Ye R.Z."/>
            <person name="Que T.C."/>
            <person name="Du C.H."/>
            <person name="Zhou Y.H."/>
            <person name="Cheng J.X."/>
            <person name="Dai P.F."/>
            <person name="Guo W.B."/>
            <person name="Han X.H."/>
            <person name="Huang E.J."/>
            <person name="Li L.F."/>
            <person name="Wei W."/>
            <person name="Gao Y.C."/>
            <person name="Liu J.Z."/>
            <person name="Shao H.Z."/>
            <person name="Wang X."/>
            <person name="Wang C.C."/>
            <person name="Yang T.C."/>
            <person name="Huo Q.B."/>
            <person name="Li W."/>
            <person name="Chen H.Y."/>
            <person name="Chen S.E."/>
            <person name="Zhou L.G."/>
            <person name="Ni X.B."/>
            <person name="Tian J.H."/>
            <person name="Sheng Y."/>
            <person name="Liu T."/>
            <person name="Pan Y.S."/>
            <person name="Xia L.Y."/>
            <person name="Li J."/>
            <person name="Zhao F."/>
            <person name="Cao W.C."/>
        </authorList>
    </citation>
    <scope>NUCLEOTIDE SEQUENCE</scope>
    <source>
        <strain evidence="8">Rsan-2018</strain>
    </source>
</reference>
<gene>
    <name evidence="8" type="ORF">HPB52_014763</name>
</gene>
<accession>A0A9D4SPU9</accession>
<reference evidence="8" key="2">
    <citation type="submission" date="2021-09" db="EMBL/GenBank/DDBJ databases">
        <authorList>
            <person name="Jia N."/>
            <person name="Wang J."/>
            <person name="Shi W."/>
            <person name="Du L."/>
            <person name="Sun Y."/>
            <person name="Zhan W."/>
            <person name="Jiang J."/>
            <person name="Wang Q."/>
            <person name="Zhang B."/>
            <person name="Ji P."/>
            <person name="Sakyi L.B."/>
            <person name="Cui X."/>
            <person name="Yuan T."/>
            <person name="Jiang B."/>
            <person name="Yang W."/>
            <person name="Lam T.T.-Y."/>
            <person name="Chang Q."/>
            <person name="Ding S."/>
            <person name="Wang X."/>
            <person name="Zhu J."/>
            <person name="Ruan X."/>
            <person name="Zhao L."/>
            <person name="Wei J."/>
            <person name="Que T."/>
            <person name="Du C."/>
            <person name="Cheng J."/>
            <person name="Dai P."/>
            <person name="Han X."/>
            <person name="Huang E."/>
            <person name="Gao Y."/>
            <person name="Liu J."/>
            <person name="Shao H."/>
            <person name="Ye R."/>
            <person name="Li L."/>
            <person name="Wei W."/>
            <person name="Wang X."/>
            <person name="Wang C."/>
            <person name="Huo Q."/>
            <person name="Li W."/>
            <person name="Guo W."/>
            <person name="Chen H."/>
            <person name="Chen S."/>
            <person name="Zhou L."/>
            <person name="Zhou L."/>
            <person name="Ni X."/>
            <person name="Tian J."/>
            <person name="Zhou Y."/>
            <person name="Sheng Y."/>
            <person name="Liu T."/>
            <person name="Pan Y."/>
            <person name="Xia L."/>
            <person name="Li J."/>
            <person name="Zhao F."/>
            <person name="Cao W."/>
        </authorList>
    </citation>
    <scope>NUCLEOTIDE SEQUENCE</scope>
    <source>
        <strain evidence="8">Rsan-2018</strain>
        <tissue evidence="8">Larvae</tissue>
    </source>
</reference>
<keyword evidence="3" id="KW-0378">Hydrolase</keyword>
<keyword evidence="2" id="KW-0732">Signal</keyword>
<comment type="similarity">
    <text evidence="1">Belongs to the AB hydrolase superfamily. Lipase family.</text>
</comment>
<dbReference type="GO" id="GO:0016787">
    <property type="term" value="F:hydrolase activity"/>
    <property type="evidence" value="ECO:0007669"/>
    <property type="project" value="UniProtKB-KW"/>
</dbReference>
<dbReference type="VEuPathDB" id="VectorBase:RSAN_027827"/>
<evidence type="ECO:0000256" key="4">
    <source>
        <dbReference type="ARBA" id="ARBA00022963"/>
    </source>
</evidence>
<dbReference type="Gene3D" id="3.40.50.1820">
    <property type="entry name" value="alpha/beta hydrolase"/>
    <property type="match status" value="2"/>
</dbReference>
<dbReference type="InterPro" id="IPR029058">
    <property type="entry name" value="AB_hydrolase_fold"/>
</dbReference>
<evidence type="ECO:0000256" key="2">
    <source>
        <dbReference type="ARBA" id="ARBA00022729"/>
    </source>
</evidence>
<keyword evidence="9" id="KW-1185">Reference proteome</keyword>
<feature type="domain" description="Partial AB-hydrolase lipase" evidence="7">
    <location>
        <begin position="2"/>
        <end position="62"/>
    </location>
</feature>
<evidence type="ECO:0000256" key="3">
    <source>
        <dbReference type="ARBA" id="ARBA00022801"/>
    </source>
</evidence>
<dbReference type="InterPro" id="IPR006693">
    <property type="entry name" value="AB_hydrolase_lipase"/>
</dbReference>
<dbReference type="FunFam" id="3.40.50.1820:FF:000057">
    <property type="entry name" value="Lipase"/>
    <property type="match status" value="1"/>
</dbReference>
<keyword evidence="4" id="KW-0442">Lipid degradation</keyword>
<dbReference type="Proteomes" id="UP000821837">
    <property type="component" value="Chromosome 8"/>
</dbReference>